<organism evidence="1 2">
    <name type="scientific">Aliikangiella coralliicola</name>
    <dbReference type="NCBI Taxonomy" id="2592383"/>
    <lineage>
        <taxon>Bacteria</taxon>
        <taxon>Pseudomonadati</taxon>
        <taxon>Pseudomonadota</taxon>
        <taxon>Gammaproteobacteria</taxon>
        <taxon>Oceanospirillales</taxon>
        <taxon>Pleioneaceae</taxon>
        <taxon>Aliikangiella</taxon>
    </lineage>
</organism>
<keyword evidence="2" id="KW-1185">Reference proteome</keyword>
<dbReference type="EMBL" id="VIKS01000016">
    <property type="protein sequence ID" value="TQV81575.1"/>
    <property type="molecule type" value="Genomic_DNA"/>
</dbReference>
<dbReference type="RefSeq" id="WP_142935161.1">
    <property type="nucleotide sequence ID" value="NZ_ML660172.1"/>
</dbReference>
<proteinExistence type="predicted"/>
<dbReference type="InterPro" id="IPR036249">
    <property type="entry name" value="Thioredoxin-like_sf"/>
</dbReference>
<dbReference type="AlphaFoldDB" id="A0A545TWI2"/>
<protein>
    <submittedName>
        <fullName evidence="1">Glutaredoxin family protein</fullName>
    </submittedName>
</protein>
<dbReference type="OrthoDB" id="8537427at2"/>
<dbReference type="Proteomes" id="UP000315439">
    <property type="component" value="Unassembled WGS sequence"/>
</dbReference>
<comment type="caution">
    <text evidence="1">The sequence shown here is derived from an EMBL/GenBank/DDBJ whole genome shotgun (WGS) entry which is preliminary data.</text>
</comment>
<evidence type="ECO:0000313" key="1">
    <source>
        <dbReference type="EMBL" id="TQV81575.1"/>
    </source>
</evidence>
<reference evidence="1 2" key="1">
    <citation type="submission" date="2019-07" db="EMBL/GenBank/DDBJ databases">
        <title>Draft genome for Aliikangiella sp. M105.</title>
        <authorList>
            <person name="Wang G."/>
        </authorList>
    </citation>
    <scope>NUCLEOTIDE SEQUENCE [LARGE SCALE GENOMIC DNA]</scope>
    <source>
        <strain evidence="1 2">M105</strain>
    </source>
</reference>
<sequence length="84" mass="9619">MSQTIQLYTTAGCHLCEQVEAMMEYLIQNDDMVAHNFDMLPVEIAGDEALVERYGIRIPVLASSTKELGWPFELEELREWLIAT</sequence>
<dbReference type="Gene3D" id="3.40.30.10">
    <property type="entry name" value="Glutaredoxin"/>
    <property type="match status" value="1"/>
</dbReference>
<dbReference type="SUPFAM" id="SSF52833">
    <property type="entry name" value="Thioredoxin-like"/>
    <property type="match status" value="1"/>
</dbReference>
<accession>A0A545TWI2</accession>
<dbReference type="InterPro" id="IPR008554">
    <property type="entry name" value="Glutaredoxin-like"/>
</dbReference>
<gene>
    <name evidence="1" type="ORF">FLL46_25850</name>
</gene>
<dbReference type="Pfam" id="PF05768">
    <property type="entry name" value="Glrx-like"/>
    <property type="match status" value="1"/>
</dbReference>
<name>A0A545TWI2_9GAMM</name>
<evidence type="ECO:0000313" key="2">
    <source>
        <dbReference type="Proteomes" id="UP000315439"/>
    </source>
</evidence>